<keyword evidence="3 8" id="KW-0812">Transmembrane</keyword>
<dbReference type="GO" id="GO:0005886">
    <property type="term" value="C:plasma membrane"/>
    <property type="evidence" value="ECO:0007669"/>
    <property type="project" value="UniProtKB-SubCell"/>
</dbReference>
<organism evidence="10 11">
    <name type="scientific">Rhodobacter viridis</name>
    <dbReference type="NCBI Taxonomy" id="1054202"/>
    <lineage>
        <taxon>Bacteria</taxon>
        <taxon>Pseudomonadati</taxon>
        <taxon>Pseudomonadota</taxon>
        <taxon>Alphaproteobacteria</taxon>
        <taxon>Rhodobacterales</taxon>
        <taxon>Rhodobacter group</taxon>
        <taxon>Rhodobacter</taxon>
    </lineage>
</organism>
<evidence type="ECO:0000256" key="6">
    <source>
        <dbReference type="ARBA" id="ARBA00023186"/>
    </source>
</evidence>
<dbReference type="InterPro" id="IPR052029">
    <property type="entry name" value="PpiD_chaperone"/>
</dbReference>
<dbReference type="SUPFAM" id="SSF54534">
    <property type="entry name" value="FKBP-like"/>
    <property type="match status" value="1"/>
</dbReference>
<dbReference type="InterPro" id="IPR027304">
    <property type="entry name" value="Trigger_fact/SurA_dom_sf"/>
</dbReference>
<dbReference type="PANTHER" id="PTHR47529">
    <property type="entry name" value="PEPTIDYL-PROLYL CIS-TRANS ISOMERASE D"/>
    <property type="match status" value="1"/>
</dbReference>
<keyword evidence="2" id="KW-1003">Cell membrane</keyword>
<dbReference type="EMBL" id="QJTK01000001">
    <property type="protein sequence ID" value="PYF12716.1"/>
    <property type="molecule type" value="Genomic_DNA"/>
</dbReference>
<dbReference type="PANTHER" id="PTHR47529:SF1">
    <property type="entry name" value="PERIPLASMIC CHAPERONE PPID"/>
    <property type="match status" value="1"/>
</dbReference>
<dbReference type="Pfam" id="PF13145">
    <property type="entry name" value="Rotamase_2"/>
    <property type="match status" value="1"/>
</dbReference>
<evidence type="ECO:0000256" key="3">
    <source>
        <dbReference type="ARBA" id="ARBA00022692"/>
    </source>
</evidence>
<evidence type="ECO:0000313" key="11">
    <source>
        <dbReference type="Proteomes" id="UP000247727"/>
    </source>
</evidence>
<evidence type="ECO:0000256" key="8">
    <source>
        <dbReference type="SAM" id="Phobius"/>
    </source>
</evidence>
<proteinExistence type="inferred from homology"/>
<sequence>MSTLLRSSGKSVMVWVLLAMIVLGLGGYKVSSFSNRGQSIGAVGESEITTREYTQALRQEIDAVAQQIGHPPSMSEVRAMGLDQAVQAQLFNGAALSEQARRLELSVGDAEVSKQIRSARPFQGADGKFDRETYREALRRQGMTESGFETQLRGDIARSILQGAAAGGVAAPAPLLDSYVGYLGETRDVAFAEIPDAGIVETLPKPDDATLKAYYEAQIAEFTKPETREISYVWLTPEMLKNDITIDEALLKSTYDERKSDYVQPERRKLQKLVFPTMAEAEAAMAKITAGTATLVDLAKERGLSATDIDLGEVSQDQVGGEAGKTVFAQTTPGPVGPLDTDLGPAIFAFESLVPSETTTFDEAKGDIAAELAIDKARRMIGDMTSDLEDKLASGATLEDMVKETKMQAGKISMAADTRDGIAAYDAFREAAAKVTADDFPELGTLEDGSVFALRLDGVTAAAPIPFAQVRDKVEASWRAAELVQAKQAKAKAVGETLVAGKTLAEAGLTEKSAPDLQRDGFVEGGPQTLAKTAFTTEAGKTAVVTEDGKVFVLIVRAVKPADMADAELVQLRKTFDARLGQSIGTDLVAFYARAAQAEAGIKLDSGMIAAVQSQFQ</sequence>
<evidence type="ECO:0000256" key="7">
    <source>
        <dbReference type="ARBA" id="ARBA00038408"/>
    </source>
</evidence>
<keyword evidence="4 8" id="KW-1133">Transmembrane helix</keyword>
<comment type="similarity">
    <text evidence="7">Belongs to the PpiD chaperone family.</text>
</comment>
<keyword evidence="11" id="KW-1185">Reference proteome</keyword>
<dbReference type="AlphaFoldDB" id="A0A318U565"/>
<feature type="transmembrane region" description="Helical" evidence="8">
    <location>
        <begin position="12"/>
        <end position="30"/>
    </location>
</feature>
<dbReference type="Proteomes" id="UP000247727">
    <property type="component" value="Unassembled WGS sequence"/>
</dbReference>
<comment type="caution">
    <text evidence="10">The sequence shown here is derived from an EMBL/GenBank/DDBJ whole genome shotgun (WGS) entry which is preliminary data.</text>
</comment>
<dbReference type="InterPro" id="IPR000297">
    <property type="entry name" value="PPIase_PpiC"/>
</dbReference>
<name>A0A318U565_9RHOB</name>
<evidence type="ECO:0000256" key="1">
    <source>
        <dbReference type="ARBA" id="ARBA00004401"/>
    </source>
</evidence>
<evidence type="ECO:0000256" key="2">
    <source>
        <dbReference type="ARBA" id="ARBA00022475"/>
    </source>
</evidence>
<evidence type="ECO:0000259" key="9">
    <source>
        <dbReference type="Pfam" id="PF13145"/>
    </source>
</evidence>
<dbReference type="Gene3D" id="1.10.4030.10">
    <property type="entry name" value="Porin chaperone SurA, peptide-binding domain"/>
    <property type="match status" value="1"/>
</dbReference>
<feature type="domain" description="PpiC" evidence="9">
    <location>
        <begin position="246"/>
        <end position="365"/>
    </location>
</feature>
<evidence type="ECO:0000313" key="10">
    <source>
        <dbReference type="EMBL" id="PYF12716.1"/>
    </source>
</evidence>
<dbReference type="GO" id="GO:0003755">
    <property type="term" value="F:peptidyl-prolyl cis-trans isomerase activity"/>
    <property type="evidence" value="ECO:0007669"/>
    <property type="project" value="InterPro"/>
</dbReference>
<dbReference type="OrthoDB" id="9768393at2"/>
<evidence type="ECO:0000256" key="4">
    <source>
        <dbReference type="ARBA" id="ARBA00022989"/>
    </source>
</evidence>
<protein>
    <submittedName>
        <fullName evidence="10">Peptidyl-prolyl cis-trans isomerase D</fullName>
    </submittedName>
</protein>
<dbReference type="SUPFAM" id="SSF109998">
    <property type="entry name" value="Triger factor/SurA peptide-binding domain-like"/>
    <property type="match status" value="1"/>
</dbReference>
<keyword evidence="6" id="KW-0143">Chaperone</keyword>
<evidence type="ECO:0000256" key="5">
    <source>
        <dbReference type="ARBA" id="ARBA00023136"/>
    </source>
</evidence>
<comment type="subcellular location">
    <subcellularLocation>
        <location evidence="1">Cell membrane</location>
        <topology evidence="1">Single-pass type II membrane protein</topology>
    </subcellularLocation>
</comment>
<gene>
    <name evidence="10" type="ORF">C8J30_10196</name>
</gene>
<accession>A0A318U565</accession>
<keyword evidence="10" id="KW-0413">Isomerase</keyword>
<keyword evidence="5 8" id="KW-0472">Membrane</keyword>
<dbReference type="RefSeq" id="WP_110803773.1">
    <property type="nucleotide sequence ID" value="NZ_QJTK01000001.1"/>
</dbReference>
<reference evidence="10 11" key="1">
    <citation type="submission" date="2018-06" db="EMBL/GenBank/DDBJ databases">
        <title>Genomic Encyclopedia of Type Strains, Phase III (KMG-III): the genomes of soil and plant-associated and newly described type strains.</title>
        <authorList>
            <person name="Whitman W."/>
        </authorList>
    </citation>
    <scope>NUCLEOTIDE SEQUENCE [LARGE SCALE GENOMIC DNA]</scope>
    <source>
        <strain evidence="10 11">JA737</strain>
    </source>
</reference>
<dbReference type="Pfam" id="PF13624">
    <property type="entry name" value="SurA_N_3"/>
    <property type="match status" value="1"/>
</dbReference>